<dbReference type="GO" id="GO:0061709">
    <property type="term" value="P:reticulophagy"/>
    <property type="evidence" value="ECO:0007669"/>
    <property type="project" value="TreeGrafter"/>
</dbReference>
<feature type="transmembrane region" description="Helical" evidence="10">
    <location>
        <begin position="411"/>
        <end position="430"/>
    </location>
</feature>
<dbReference type="AlphaFoldDB" id="A0AAN9BRJ3"/>
<evidence type="ECO:0000313" key="13">
    <source>
        <dbReference type="Proteomes" id="UP001374579"/>
    </source>
</evidence>
<keyword evidence="13" id="KW-1185">Reference proteome</keyword>
<organism evidence="12 13">
    <name type="scientific">Littorina saxatilis</name>
    <dbReference type="NCBI Taxonomy" id="31220"/>
    <lineage>
        <taxon>Eukaryota</taxon>
        <taxon>Metazoa</taxon>
        <taxon>Spiralia</taxon>
        <taxon>Lophotrochozoa</taxon>
        <taxon>Mollusca</taxon>
        <taxon>Gastropoda</taxon>
        <taxon>Caenogastropoda</taxon>
        <taxon>Littorinimorpha</taxon>
        <taxon>Littorinoidea</taxon>
        <taxon>Littorinidae</taxon>
        <taxon>Littorina</taxon>
    </lineage>
</organism>
<protein>
    <recommendedName>
        <fullName evidence="3 10">Autophagy-related protein 9</fullName>
    </recommendedName>
</protein>
<comment type="function">
    <text evidence="10">Phospholipid scramblase involved in autophagy. Cycles between the preautophagosomal structure/phagophore assembly site (PAS) and the cytoplasmic vesicle pool and supplies membrane for the growing autophagosome. Lipid scramblase activity plays a key role in preautophagosomal structure/phagophore assembly by distributing the phospholipids that arrive through ATG2 from the cytoplasmic to the luminal leaflet of the bilayer, thereby driving autophagosomal membrane expansion.</text>
</comment>
<sequence>MAQYDTNIETVYQPLGSYDEDEETDENELPVNEQDLLIHVCPENSKGNWNHIEDLDDFFTRVYNYHQRGGYICMTMEDVFQLVQFLFIAVFAYFMSHCVSYTVLFHDIEYNKSHKVTLDEAILPMDQCIDGLGSSFMVILTIIFLIVVLIRLAKVIFNISKYLYIRSFYVNALKIPTGELANMTWHEVQTRVLEVQKEHQMCVHKRELTQLDIYHRILRFKNYMVAMANVNTIPLKHDLPLLGKYAYVSIALKFNLDAILFWGPWAPFENNWHLRNEYKSARNKAKLTRQLESRIFWFGLANLVFCPLIFFWNGLYFFFRYAELIKRQPSIFGSRRWSNYSRLYLRHFNELDHEFNARLNKGYQPVSDYLNIFTSNIAVVIARNVMFFAGSVLAVLVILTVVDEDVLNVEHVLTIITVLGVLMTVCKGLIPDEHTVHSPELLLRNVAMAIHYMPENWAGNAHTINVRNAFSTLFQFKIVYIVEELLSPIITPFILLLCVRPRAANIVDFLRQFTVEVVGVGDICSFAQMDVRRHGNAKWQLGGGENAPTPAPPKSQQAENGKTEMSLMHFQMTNPEWKPDSDGNTFINTLRSQIQRDISRSMMMTTDGQHSLVSPSLALPSLVPPLPVGPYTSMMSSLQGPLFTPTSGPIPSLRLRGAVSQLEGPPVRAVSSSLLGSVQSSMDSGGMLGDGASMQTSLSRHAVRQVDECTRELMSNEMNINALYMHELRWRRGNSAYLSTDDYARAVWQSPEGSTAGSTLGSAYGITTAHSTSTLPALGQGHEVMPEIQEEGSADDEREVDTSMMSPPSLHHTDSAPL</sequence>
<comment type="subcellular location">
    <subcellularLocation>
        <location evidence="1 10">Preautophagosomal structure membrane</location>
        <topology evidence="1 10">Multi-pass membrane protein</topology>
    </subcellularLocation>
</comment>
<evidence type="ECO:0000256" key="4">
    <source>
        <dbReference type="ARBA" id="ARBA00022448"/>
    </source>
</evidence>
<keyword evidence="7 10" id="KW-0072">Autophagy</keyword>
<feature type="transmembrane region" description="Helical" evidence="10">
    <location>
        <begin position="295"/>
        <end position="319"/>
    </location>
</feature>
<feature type="region of interest" description="Disordered" evidence="11">
    <location>
        <begin position="787"/>
        <end position="818"/>
    </location>
</feature>
<dbReference type="GO" id="GO:0005776">
    <property type="term" value="C:autophagosome"/>
    <property type="evidence" value="ECO:0007669"/>
    <property type="project" value="TreeGrafter"/>
</dbReference>
<keyword evidence="9 10" id="KW-0472">Membrane</keyword>
<dbReference type="GO" id="GO:0034497">
    <property type="term" value="P:protein localization to phagophore assembly site"/>
    <property type="evidence" value="ECO:0007669"/>
    <property type="project" value="TreeGrafter"/>
</dbReference>
<dbReference type="EMBL" id="JBAMIC010000003">
    <property type="protein sequence ID" value="KAK7110054.1"/>
    <property type="molecule type" value="Genomic_DNA"/>
</dbReference>
<keyword evidence="4 10" id="KW-0813">Transport</keyword>
<dbReference type="GO" id="GO:0034727">
    <property type="term" value="P:piecemeal microautophagy of the nucleus"/>
    <property type="evidence" value="ECO:0007669"/>
    <property type="project" value="TreeGrafter"/>
</dbReference>
<dbReference type="GO" id="GO:0006869">
    <property type="term" value="P:lipid transport"/>
    <property type="evidence" value="ECO:0007669"/>
    <property type="project" value="UniProtKB-KW"/>
</dbReference>
<evidence type="ECO:0000256" key="5">
    <source>
        <dbReference type="ARBA" id="ARBA00022692"/>
    </source>
</evidence>
<evidence type="ECO:0000313" key="12">
    <source>
        <dbReference type="EMBL" id="KAK7110054.1"/>
    </source>
</evidence>
<evidence type="ECO:0000256" key="3">
    <source>
        <dbReference type="ARBA" id="ARBA00018074"/>
    </source>
</evidence>
<feature type="transmembrane region" description="Helical" evidence="10">
    <location>
        <begin position="132"/>
        <end position="153"/>
    </location>
</feature>
<keyword evidence="6 10" id="KW-1133">Transmembrane helix</keyword>
<evidence type="ECO:0000256" key="1">
    <source>
        <dbReference type="ARBA" id="ARBA00004511"/>
    </source>
</evidence>
<evidence type="ECO:0000256" key="10">
    <source>
        <dbReference type="RuleBase" id="RU364027"/>
    </source>
</evidence>
<dbReference type="Proteomes" id="UP001374579">
    <property type="component" value="Unassembled WGS sequence"/>
</dbReference>
<keyword evidence="5 10" id="KW-0812">Transmembrane</keyword>
<feature type="compositionally biased region" description="Acidic residues" evidence="11">
    <location>
        <begin position="788"/>
        <end position="799"/>
    </location>
</feature>
<comment type="caution">
    <text evidence="12">The sequence shown here is derived from an EMBL/GenBank/DDBJ whole genome shotgun (WGS) entry which is preliminary data.</text>
</comment>
<evidence type="ECO:0000256" key="7">
    <source>
        <dbReference type="ARBA" id="ARBA00023006"/>
    </source>
</evidence>
<gene>
    <name evidence="12" type="ORF">V1264_013988</name>
</gene>
<evidence type="ECO:0000256" key="11">
    <source>
        <dbReference type="SAM" id="MobiDB-lite"/>
    </source>
</evidence>
<dbReference type="Pfam" id="PF04109">
    <property type="entry name" value="ATG9"/>
    <property type="match status" value="1"/>
</dbReference>
<dbReference type="InterPro" id="IPR007241">
    <property type="entry name" value="Autophagy-rel_prot_9"/>
</dbReference>
<evidence type="ECO:0000256" key="2">
    <source>
        <dbReference type="ARBA" id="ARBA00006185"/>
    </source>
</evidence>
<dbReference type="PANTHER" id="PTHR13038:SF10">
    <property type="entry name" value="AUTOPHAGY-RELATED PROTEIN 9"/>
    <property type="match status" value="1"/>
</dbReference>
<comment type="similarity">
    <text evidence="2 10">Belongs to the ATG9 family.</text>
</comment>
<feature type="transmembrane region" description="Helical" evidence="10">
    <location>
        <begin position="82"/>
        <end position="104"/>
    </location>
</feature>
<proteinExistence type="inferred from homology"/>
<evidence type="ECO:0000256" key="6">
    <source>
        <dbReference type="ARBA" id="ARBA00022989"/>
    </source>
</evidence>
<keyword evidence="8 10" id="KW-0445">Lipid transport</keyword>
<accession>A0AAN9BRJ3</accession>
<dbReference type="GO" id="GO:0000422">
    <property type="term" value="P:autophagy of mitochondrion"/>
    <property type="evidence" value="ECO:0007669"/>
    <property type="project" value="TreeGrafter"/>
</dbReference>
<dbReference type="GO" id="GO:0034045">
    <property type="term" value="C:phagophore assembly site membrane"/>
    <property type="evidence" value="ECO:0007669"/>
    <property type="project" value="UniProtKB-SubCell"/>
</dbReference>
<evidence type="ECO:0000256" key="8">
    <source>
        <dbReference type="ARBA" id="ARBA00023055"/>
    </source>
</evidence>
<feature type="region of interest" description="Disordered" evidence="11">
    <location>
        <begin position="538"/>
        <end position="560"/>
    </location>
</feature>
<feature type="transmembrane region" description="Helical" evidence="10">
    <location>
        <begin position="377"/>
        <end position="399"/>
    </location>
</feature>
<evidence type="ECO:0000256" key="9">
    <source>
        <dbReference type="ARBA" id="ARBA00023136"/>
    </source>
</evidence>
<dbReference type="PANTHER" id="PTHR13038">
    <property type="entry name" value="APG9 AUTOPHAGY 9"/>
    <property type="match status" value="1"/>
</dbReference>
<reference evidence="12 13" key="1">
    <citation type="submission" date="2024-02" db="EMBL/GenBank/DDBJ databases">
        <title>Chromosome-scale genome assembly of the rough periwinkle Littorina saxatilis.</title>
        <authorList>
            <person name="De Jode A."/>
            <person name="Faria R."/>
            <person name="Formenti G."/>
            <person name="Sims Y."/>
            <person name="Smith T.P."/>
            <person name="Tracey A."/>
            <person name="Wood J.M.D."/>
            <person name="Zagrodzka Z.B."/>
            <person name="Johannesson K."/>
            <person name="Butlin R.K."/>
            <person name="Leder E.H."/>
        </authorList>
    </citation>
    <scope>NUCLEOTIDE SEQUENCE [LARGE SCALE GENOMIC DNA]</scope>
    <source>
        <strain evidence="12">Snail1</strain>
        <tissue evidence="12">Muscle</tissue>
    </source>
</reference>
<name>A0AAN9BRJ3_9CAEN</name>